<feature type="binding site" evidence="11">
    <location>
        <position position="333"/>
    </location>
    <ligand>
        <name>Mg(2+)</name>
        <dbReference type="ChEBI" id="CHEBI:18420"/>
    </ligand>
</feature>
<dbReference type="SUPFAM" id="SSF89000">
    <property type="entry name" value="post-HMGL domain-like"/>
    <property type="match status" value="1"/>
</dbReference>
<keyword evidence="10 11" id="KW-0100">Branched-chain amino acid biosynthesis</keyword>
<keyword evidence="8 11" id="KW-0479">Metal-binding</keyword>
<dbReference type="GO" id="GO:0009098">
    <property type="term" value="P:L-leucine biosynthetic process"/>
    <property type="evidence" value="ECO:0007669"/>
    <property type="project" value="UniProtKB-UniRule"/>
</dbReference>
<dbReference type="GO" id="GO:0000287">
    <property type="term" value="F:magnesium ion binding"/>
    <property type="evidence" value="ECO:0007669"/>
    <property type="project" value="UniProtKB-UniRule"/>
</dbReference>
<dbReference type="InterPro" id="IPR000891">
    <property type="entry name" value="PYR_CT"/>
</dbReference>
<dbReference type="InterPro" id="IPR039371">
    <property type="entry name" value="LeuA_N_DRE-TIM"/>
</dbReference>
<dbReference type="InterPro" id="IPR002034">
    <property type="entry name" value="AIPM/Hcit_synth_CS"/>
</dbReference>
<dbReference type="InterPro" id="IPR005668">
    <property type="entry name" value="IPM_Synthase"/>
</dbReference>
<evidence type="ECO:0000256" key="5">
    <source>
        <dbReference type="ARBA" id="ARBA00022430"/>
    </source>
</evidence>
<dbReference type="PANTHER" id="PTHR46911:SF1">
    <property type="entry name" value="2-ISOPROPYLMALATE SYNTHASE"/>
    <property type="match status" value="1"/>
</dbReference>
<evidence type="ECO:0000256" key="4">
    <source>
        <dbReference type="ARBA" id="ARBA00012973"/>
    </source>
</evidence>
<comment type="cofactor">
    <cofactor evidence="11">
        <name>Mg(2+)</name>
        <dbReference type="ChEBI" id="CHEBI:18420"/>
    </cofactor>
</comment>
<evidence type="ECO:0000256" key="9">
    <source>
        <dbReference type="ARBA" id="ARBA00022842"/>
    </source>
</evidence>
<dbReference type="Pfam" id="PF00682">
    <property type="entry name" value="HMGL-like"/>
    <property type="match status" value="1"/>
</dbReference>
<dbReference type="PROSITE" id="PS00816">
    <property type="entry name" value="AIPM_HOMOCIT_SYNTH_2"/>
    <property type="match status" value="1"/>
</dbReference>
<proteinExistence type="inferred from homology"/>
<dbReference type="Gene3D" id="3.20.20.70">
    <property type="entry name" value="Aldolase class I"/>
    <property type="match status" value="1"/>
</dbReference>
<dbReference type="InterPro" id="IPR054692">
    <property type="entry name" value="LeuA-like_post-cat"/>
</dbReference>
<dbReference type="Proteomes" id="UP000268056">
    <property type="component" value="Unassembled WGS sequence"/>
</dbReference>
<dbReference type="SUPFAM" id="SSF110921">
    <property type="entry name" value="2-isopropylmalate synthase LeuA, allosteric (dimerisation) domain"/>
    <property type="match status" value="1"/>
</dbReference>
<dbReference type="SUPFAM" id="SSF51569">
    <property type="entry name" value="Aldolase"/>
    <property type="match status" value="1"/>
</dbReference>
<evidence type="ECO:0000256" key="7">
    <source>
        <dbReference type="ARBA" id="ARBA00022679"/>
    </source>
</evidence>
<keyword evidence="7 11" id="KW-0808">Transferase</keyword>
<dbReference type="AlphaFoldDB" id="A0A3M3Z3K8"/>
<comment type="caution">
    <text evidence="13">The sequence shown here is derived from an EMBL/GenBank/DDBJ whole genome shotgun (WGS) entry which is preliminary data.</text>
</comment>
<evidence type="ECO:0000256" key="3">
    <source>
        <dbReference type="ARBA" id="ARBA00009767"/>
    </source>
</evidence>
<accession>A0A3M3Z3K8</accession>
<evidence type="ECO:0000256" key="8">
    <source>
        <dbReference type="ARBA" id="ARBA00022723"/>
    </source>
</evidence>
<evidence type="ECO:0000256" key="1">
    <source>
        <dbReference type="ARBA" id="ARBA00000064"/>
    </source>
</evidence>
<feature type="domain" description="Pyruvate carboxyltransferase" evidence="12">
    <location>
        <begin position="118"/>
        <end position="392"/>
    </location>
</feature>
<dbReference type="InterPro" id="IPR013709">
    <property type="entry name" value="2-isopropylmalate_synth_dimer"/>
</dbReference>
<evidence type="ECO:0000256" key="11">
    <source>
        <dbReference type="HAMAP-Rule" id="MF_00572"/>
    </source>
</evidence>
<name>A0A3M3Z3K8_9PSED</name>
<evidence type="ECO:0000256" key="6">
    <source>
        <dbReference type="ARBA" id="ARBA00022605"/>
    </source>
</evidence>
<dbReference type="FunFam" id="3.20.20.70:FF:000045">
    <property type="entry name" value="2-isopropylmalate synthase"/>
    <property type="match status" value="1"/>
</dbReference>
<sequence>MVKTAITRIYPDFFQVLAIAPANGYGWPHEKPSNPYSVAPTPVPQPGQCPTARLDCCASPLCSLPHVFRTAGRLYPAPSLQKDFQMTMLNNPSKKYRAFPTIDLPDRTWPSKTIDAAPIWCSSDLRDGNQSLIEPMDSVKKLRFWKTLVSVGVKEIEASFPAASQTDFDFVRTLIEDGHIPDDTTIQVLTQAREDLIARTFESLRGAKKAIVHLYNATCPSFRRIVFNQDKAGVKEIAVNAAKLFVKYAAQQPETQWTFEYSPETFSATELEFAKEVCDAVIEVWNPTPENKVILNLPATVEVATPNIYADQIEWFGRHITRRDSVLISLHTHNDRGTGVAATELGLMAGADRVEGCLFGNGERTGNVDLVTVALNLYTQGINPELDFSDIDGVRKVVEECNQIPVHPRHPYVGDLVHTAFSGSHQDAIRKGFTQQKEGELWEVPYLPIDPADIGRSYEAVIRVNSQSGKGGIAYLLEQEYGISLPRRMQIEFSQVVQGETDRLGLEMTAEQIHALLRREYLQANTPYALISHRLQEENGNSAVDAEVHVDGETQHWRGKGKGALEALVAGLPVAVEIMDYNEHAIGSGTTAKAAAYIELRVNGDRAVHGVGIDENITTASFRALFSALNRSLSQAQAKAA</sequence>
<dbReference type="GO" id="GO:0005737">
    <property type="term" value="C:cytoplasm"/>
    <property type="evidence" value="ECO:0007669"/>
    <property type="project" value="UniProtKB-SubCell"/>
</dbReference>
<feature type="region of interest" description="Regulatory domain" evidence="11">
    <location>
        <begin position="524"/>
        <end position="641"/>
    </location>
</feature>
<evidence type="ECO:0000259" key="12">
    <source>
        <dbReference type="PROSITE" id="PS50991"/>
    </source>
</evidence>
<comment type="function">
    <text evidence="11">Catalyzes the condensation of the acetyl group of acetyl-CoA with 3-methyl-2-oxobutanoate (2-ketoisovalerate) to form 3-carboxy-3-hydroxy-4-methylpentanoate (2-isopropylmalate).</text>
</comment>
<dbReference type="Gene3D" id="3.30.160.270">
    <property type="match status" value="1"/>
</dbReference>
<dbReference type="NCBIfam" id="NF002991">
    <property type="entry name" value="PRK03739.1"/>
    <property type="match status" value="1"/>
</dbReference>
<dbReference type="InterPro" id="IPR013785">
    <property type="entry name" value="Aldolase_TIM"/>
</dbReference>
<dbReference type="GO" id="GO:0003852">
    <property type="term" value="F:2-isopropylmalate synthase activity"/>
    <property type="evidence" value="ECO:0007669"/>
    <property type="project" value="UniProtKB-UniRule"/>
</dbReference>
<comment type="subunit">
    <text evidence="11">Homodimer.</text>
</comment>
<dbReference type="UniPathway" id="UPA00048">
    <property type="reaction ID" value="UER00070"/>
</dbReference>
<comment type="subcellular location">
    <subcellularLocation>
        <location evidence="11">Cytoplasm</location>
    </subcellularLocation>
</comment>
<dbReference type="PANTHER" id="PTHR46911">
    <property type="match status" value="1"/>
</dbReference>
<dbReference type="NCBIfam" id="TIGR00970">
    <property type="entry name" value="leuA_yeast"/>
    <property type="match status" value="1"/>
</dbReference>
<dbReference type="InterPro" id="IPR036230">
    <property type="entry name" value="LeuA_allosteric_dom_sf"/>
</dbReference>
<dbReference type="HAMAP" id="MF_00572">
    <property type="entry name" value="LeuA_type2"/>
    <property type="match status" value="1"/>
</dbReference>
<keyword evidence="9 11" id="KW-0460">Magnesium</keyword>
<dbReference type="Pfam" id="PF22615">
    <property type="entry name" value="IPMS_D2"/>
    <property type="match status" value="1"/>
</dbReference>
<keyword evidence="11" id="KW-0963">Cytoplasm</keyword>
<evidence type="ECO:0000256" key="2">
    <source>
        <dbReference type="ARBA" id="ARBA00004689"/>
    </source>
</evidence>
<comment type="similarity">
    <text evidence="3 11">Belongs to the alpha-IPM synthase/homocitrate synthase family. LeuA type 2 subfamily.</text>
</comment>
<dbReference type="GO" id="GO:0003985">
    <property type="term" value="F:acetyl-CoA C-acetyltransferase activity"/>
    <property type="evidence" value="ECO:0007669"/>
    <property type="project" value="UniProtKB-UniRule"/>
</dbReference>
<evidence type="ECO:0000256" key="10">
    <source>
        <dbReference type="ARBA" id="ARBA00023304"/>
    </source>
</evidence>
<dbReference type="PROSITE" id="PS00815">
    <property type="entry name" value="AIPM_HOMOCIT_SYNTH_1"/>
    <property type="match status" value="1"/>
</dbReference>
<dbReference type="CDD" id="cd07942">
    <property type="entry name" value="DRE_TIM_LeuA"/>
    <property type="match status" value="1"/>
</dbReference>
<gene>
    <name evidence="11" type="primary">leuA</name>
    <name evidence="13" type="ORF">ALQ32_04415</name>
</gene>
<dbReference type="EC" id="2.3.3.13" evidence="4 11"/>
<keyword evidence="6 11" id="KW-0028">Amino-acid biosynthesis</keyword>
<dbReference type="EMBL" id="RBQC01000077">
    <property type="protein sequence ID" value="RMO88535.1"/>
    <property type="molecule type" value="Genomic_DNA"/>
</dbReference>
<feature type="binding site" evidence="11">
    <location>
        <position position="127"/>
    </location>
    <ligand>
        <name>Mg(2+)</name>
        <dbReference type="ChEBI" id="CHEBI:18420"/>
    </ligand>
</feature>
<organism evidence="13 14">
    <name type="scientific">Pseudomonas syringae pv. tagetis</name>
    <dbReference type="NCBI Taxonomy" id="129140"/>
    <lineage>
        <taxon>Bacteria</taxon>
        <taxon>Pseudomonadati</taxon>
        <taxon>Pseudomonadota</taxon>
        <taxon>Gammaproteobacteria</taxon>
        <taxon>Pseudomonadales</taxon>
        <taxon>Pseudomonadaceae</taxon>
        <taxon>Pseudomonas</taxon>
    </lineage>
</organism>
<dbReference type="Pfam" id="PF08502">
    <property type="entry name" value="LeuA_dimer"/>
    <property type="match status" value="1"/>
</dbReference>
<dbReference type="PROSITE" id="PS50991">
    <property type="entry name" value="PYR_CT"/>
    <property type="match status" value="1"/>
</dbReference>
<dbReference type="SMART" id="SM00917">
    <property type="entry name" value="LeuA_dimer"/>
    <property type="match status" value="1"/>
</dbReference>
<protein>
    <recommendedName>
        <fullName evidence="4 11">2-isopropylmalate synthase</fullName>
        <ecNumber evidence="4 11">2.3.3.13</ecNumber>
    </recommendedName>
    <alternativeName>
        <fullName evidence="11">Alpha-IPM synthase</fullName>
    </alternativeName>
    <alternativeName>
        <fullName evidence="11">Alpha-isopropylmalate synthase</fullName>
    </alternativeName>
</protein>
<comment type="pathway">
    <text evidence="2 11">Amino-acid biosynthesis; L-leucine biosynthesis; L-leucine from 3-methyl-2-oxobutanoate: step 1/4.</text>
</comment>
<reference evidence="13 14" key="1">
    <citation type="submission" date="2018-08" db="EMBL/GenBank/DDBJ databases">
        <title>Recombination of ecologically and evolutionarily significant loci maintains genetic cohesion in the Pseudomonas syringae species complex.</title>
        <authorList>
            <person name="Dillon M."/>
            <person name="Thakur S."/>
            <person name="Almeida R.N.D."/>
            <person name="Weir B.S."/>
            <person name="Guttman D.S."/>
        </authorList>
    </citation>
    <scope>NUCLEOTIDE SEQUENCE [LARGE SCALE GENOMIC DNA]</scope>
    <source>
        <strain evidence="13 14">ICMP 4092</strain>
    </source>
</reference>
<evidence type="ECO:0000313" key="13">
    <source>
        <dbReference type="EMBL" id="RMO88535.1"/>
    </source>
</evidence>
<feature type="binding site" evidence="11">
    <location>
        <position position="331"/>
    </location>
    <ligand>
        <name>Mg(2+)</name>
        <dbReference type="ChEBI" id="CHEBI:18420"/>
    </ligand>
</feature>
<evidence type="ECO:0000313" key="14">
    <source>
        <dbReference type="Proteomes" id="UP000268056"/>
    </source>
</evidence>
<comment type="catalytic activity">
    <reaction evidence="1 11">
        <text>3-methyl-2-oxobutanoate + acetyl-CoA + H2O = (2S)-2-isopropylmalate + CoA + H(+)</text>
        <dbReference type="Rhea" id="RHEA:21524"/>
        <dbReference type="ChEBI" id="CHEBI:1178"/>
        <dbReference type="ChEBI" id="CHEBI:11851"/>
        <dbReference type="ChEBI" id="CHEBI:15377"/>
        <dbReference type="ChEBI" id="CHEBI:15378"/>
        <dbReference type="ChEBI" id="CHEBI:57287"/>
        <dbReference type="ChEBI" id="CHEBI:57288"/>
        <dbReference type="EC" id="2.3.3.13"/>
    </reaction>
</comment>
<keyword evidence="5 11" id="KW-0432">Leucine biosynthesis</keyword>
<feature type="binding site" evidence="11">
    <location>
        <position position="367"/>
    </location>
    <ligand>
        <name>Mg(2+)</name>
        <dbReference type="ChEBI" id="CHEBI:18420"/>
    </ligand>
</feature>